<dbReference type="AlphaFoldDB" id="B1M9K7"/>
<dbReference type="KEGG" id="mrd:Mrad2831_6258"/>
<evidence type="ECO:0000313" key="3">
    <source>
        <dbReference type="Proteomes" id="UP000006589"/>
    </source>
</evidence>
<evidence type="ECO:0000313" key="2">
    <source>
        <dbReference type="EMBL" id="ACB28182.1"/>
    </source>
</evidence>
<dbReference type="EMBL" id="CP001002">
    <property type="protein sequence ID" value="ACB28182.1"/>
    <property type="molecule type" value="Genomic_DNA"/>
</dbReference>
<proteinExistence type="predicted"/>
<keyword evidence="2" id="KW-0614">Plasmid</keyword>
<reference evidence="2 3" key="1">
    <citation type="submission" date="2008-03" db="EMBL/GenBank/DDBJ databases">
        <title>Complete sequence of plasmid1 of Methylobacterium radiotolerans JCM 2831.</title>
        <authorList>
            <consortium name="US DOE Joint Genome Institute"/>
            <person name="Copeland A."/>
            <person name="Lucas S."/>
            <person name="Lapidus A."/>
            <person name="Glavina del Rio T."/>
            <person name="Dalin E."/>
            <person name="Tice H."/>
            <person name="Bruce D."/>
            <person name="Goodwin L."/>
            <person name="Pitluck S."/>
            <person name="Kiss H."/>
            <person name="Brettin T."/>
            <person name="Detter J.C."/>
            <person name="Han C."/>
            <person name="Kuske C.R."/>
            <person name="Schmutz J."/>
            <person name="Larimer F."/>
            <person name="Land M."/>
            <person name="Hauser L."/>
            <person name="Kyrpides N."/>
            <person name="Mikhailova N."/>
            <person name="Marx C.J."/>
            <person name="Richardson P."/>
        </authorList>
    </citation>
    <scope>NUCLEOTIDE SEQUENCE [LARGE SCALE GENOMIC DNA]</scope>
    <source>
        <strain evidence="3">ATCC 27329 / DSM 1819 / JCM 2831 / NBRC 15690 / NCIMB 10815 / 0-1</strain>
        <plasmid evidence="3">Plasmid pMRAD01</plasmid>
    </source>
</reference>
<evidence type="ECO:0000256" key="1">
    <source>
        <dbReference type="SAM" id="MobiDB-lite"/>
    </source>
</evidence>
<feature type="region of interest" description="Disordered" evidence="1">
    <location>
        <begin position="1"/>
        <end position="21"/>
    </location>
</feature>
<protein>
    <submittedName>
        <fullName evidence="2">Uncharacterized protein</fullName>
    </submittedName>
</protein>
<organism evidence="2 3">
    <name type="scientific">Methylobacterium radiotolerans (strain ATCC 27329 / DSM 1819 / JCM 2831 / NBRC 15690 / NCIMB 10815 / 0-1)</name>
    <dbReference type="NCBI Taxonomy" id="426355"/>
    <lineage>
        <taxon>Bacteria</taxon>
        <taxon>Pseudomonadati</taxon>
        <taxon>Pseudomonadota</taxon>
        <taxon>Alphaproteobacteria</taxon>
        <taxon>Hyphomicrobiales</taxon>
        <taxon>Methylobacteriaceae</taxon>
        <taxon>Methylobacterium</taxon>
    </lineage>
</organism>
<sequence length="223" mass="24779">MEQRPRQPPVSGSPLAFGKRKSEAHSRFAYVTVPKPRGRRVLADVEGSATAFARRLMNRIWRVPPRIQEPQHSRQALHSAPAATELMWACAKRLQEARASCWPPFQAPRSARSQMGFHGSAPRDPEANHSGPQHAFRSRASTLAIMSDAGQVFSSIARSRELLSRIASAVGVSPHAFLSGEAHGIESSEACELLQLWYGLEDRRDRQKLLKFARALSSHENTL</sequence>
<gene>
    <name evidence="2" type="ordered locus">Mrad2831_6258</name>
</gene>
<name>B1M9K7_METRJ</name>
<dbReference type="HOGENOM" id="CLU_1238986_0_0_5"/>
<accession>B1M9K7</accession>
<geneLocation type="plasmid" evidence="2 3">
    <name>pMRAD01</name>
</geneLocation>
<feature type="region of interest" description="Disordered" evidence="1">
    <location>
        <begin position="112"/>
        <end position="135"/>
    </location>
</feature>
<dbReference type="Proteomes" id="UP000006589">
    <property type="component" value="Plasmid pMRAD01"/>
</dbReference>